<dbReference type="EMBL" id="CP138327">
    <property type="protein sequence ID" value="WXT99889.1"/>
    <property type="molecule type" value="Genomic_DNA"/>
</dbReference>
<protein>
    <recommendedName>
        <fullName evidence="1">SpoVT-AbrB domain-containing protein</fullName>
    </recommendedName>
</protein>
<name>A0AAU6PFX7_9GAMM</name>
<reference evidence="2" key="1">
    <citation type="submission" date="2023-10" db="EMBL/GenBank/DDBJ databases">
        <title>The first scallop-associated chemosynthetic bacterial symbiont.</title>
        <authorList>
            <person name="Lin Y.-T."/>
            <person name="Sun J."/>
            <person name="Ip J.C.-H."/>
            <person name="He X."/>
            <person name="Gao Z.-M."/>
            <person name="Perez M."/>
            <person name="Xu T."/>
            <person name="Qian P.-Y."/>
            <person name="Qiu J.-W."/>
        </authorList>
    </citation>
    <scope>NUCLEOTIDE SEQUENCE</scope>
    <source>
        <strain evidence="2">Gill1</strain>
    </source>
</reference>
<dbReference type="Pfam" id="PF04014">
    <property type="entry name" value="MazE_antitoxin"/>
    <property type="match status" value="1"/>
</dbReference>
<proteinExistence type="predicted"/>
<dbReference type="SUPFAM" id="SSF89447">
    <property type="entry name" value="AbrB/MazE/MraZ-like"/>
    <property type="match status" value="1"/>
</dbReference>
<sequence>MLKLLNKKASKMIETVQLDIKKWGNSLGVRLPAAIVKSAHLHVDQKVSLGVEDGQVVISPVNNPFMSLKERLSRFNEKRDGGEAMKIVIPIEVKKW</sequence>
<organism evidence="2">
    <name type="scientific">Catillopecten margaritatus gill symbiont</name>
    <dbReference type="NCBI Taxonomy" id="3083288"/>
    <lineage>
        <taxon>Bacteria</taxon>
        <taxon>Pseudomonadati</taxon>
        <taxon>Pseudomonadota</taxon>
        <taxon>Gammaproteobacteria</taxon>
        <taxon>sulfur-oxidizing symbionts</taxon>
    </lineage>
</organism>
<dbReference type="AlphaFoldDB" id="A0AAU6PFX7"/>
<dbReference type="PANTHER" id="PTHR40516:SF1">
    <property type="entry name" value="ANTITOXIN CHPS-RELATED"/>
    <property type="match status" value="1"/>
</dbReference>
<dbReference type="InterPro" id="IPR037914">
    <property type="entry name" value="SpoVT-AbrB_sf"/>
</dbReference>
<accession>A0AAU6PFX7</accession>
<dbReference type="GO" id="GO:0097351">
    <property type="term" value="F:toxin sequestering activity"/>
    <property type="evidence" value="ECO:0007669"/>
    <property type="project" value="InterPro"/>
</dbReference>
<dbReference type="InterPro" id="IPR007159">
    <property type="entry name" value="SpoVT-AbrB_dom"/>
</dbReference>
<feature type="domain" description="SpoVT-AbrB" evidence="1">
    <location>
        <begin position="21"/>
        <end position="65"/>
    </location>
</feature>
<dbReference type="InterPro" id="IPR039052">
    <property type="entry name" value="Antitox_PemI-like"/>
</dbReference>
<dbReference type="GO" id="GO:0003677">
    <property type="term" value="F:DNA binding"/>
    <property type="evidence" value="ECO:0007669"/>
    <property type="project" value="InterPro"/>
</dbReference>
<gene>
    <name evidence="2" type="ORF">Ctma_0595</name>
</gene>
<dbReference type="Gene3D" id="2.10.260.10">
    <property type="match status" value="1"/>
</dbReference>
<dbReference type="SMART" id="SM00966">
    <property type="entry name" value="SpoVT_AbrB"/>
    <property type="match status" value="1"/>
</dbReference>
<evidence type="ECO:0000313" key="2">
    <source>
        <dbReference type="EMBL" id="WXT99889.1"/>
    </source>
</evidence>
<evidence type="ECO:0000259" key="1">
    <source>
        <dbReference type="SMART" id="SM00966"/>
    </source>
</evidence>
<dbReference type="PANTHER" id="PTHR40516">
    <property type="entry name" value="ANTITOXIN CHPS-RELATED"/>
    <property type="match status" value="1"/>
</dbReference>